<accession>A0A1N7KTU7</accession>
<keyword evidence="1" id="KW-0378">Hydrolase</keyword>
<gene>
    <name evidence="3" type="ORF">SAMN05421687_11812</name>
</gene>
<proteinExistence type="predicted"/>
<dbReference type="AlphaFoldDB" id="A0A1N7KTU7"/>
<evidence type="ECO:0000256" key="2">
    <source>
        <dbReference type="PIRSR" id="PIRSR605754-1"/>
    </source>
</evidence>
<dbReference type="Proteomes" id="UP000187608">
    <property type="component" value="Unassembled WGS sequence"/>
</dbReference>
<dbReference type="Gene3D" id="2.40.260.10">
    <property type="entry name" value="Sortase"/>
    <property type="match status" value="1"/>
</dbReference>
<feature type="active site" description="Proton donor/acceptor" evidence="2">
    <location>
        <position position="115"/>
    </location>
</feature>
<dbReference type="InterPro" id="IPR005754">
    <property type="entry name" value="Sortase"/>
</dbReference>
<dbReference type="GO" id="GO:0016787">
    <property type="term" value="F:hydrolase activity"/>
    <property type="evidence" value="ECO:0007669"/>
    <property type="project" value="UniProtKB-KW"/>
</dbReference>
<dbReference type="InterPro" id="IPR042000">
    <property type="entry name" value="Sortase_D_2"/>
</dbReference>
<dbReference type="STRING" id="570947.SAMN05421687_11812"/>
<keyword evidence="4" id="KW-1185">Reference proteome</keyword>
<evidence type="ECO:0000313" key="3">
    <source>
        <dbReference type="EMBL" id="SIS64916.1"/>
    </source>
</evidence>
<reference evidence="4" key="1">
    <citation type="submission" date="2017-01" db="EMBL/GenBank/DDBJ databases">
        <authorList>
            <person name="Varghese N."/>
            <person name="Submissions S."/>
        </authorList>
    </citation>
    <scope>NUCLEOTIDE SEQUENCE [LARGE SCALE GENOMIC DNA]</scope>
    <source>
        <strain evidence="4">DSM 23127</strain>
    </source>
</reference>
<name>A0A1N7KTU7_9BACI</name>
<organism evidence="3 4">
    <name type="scientific">Salimicrobium flavidum</name>
    <dbReference type="NCBI Taxonomy" id="570947"/>
    <lineage>
        <taxon>Bacteria</taxon>
        <taxon>Bacillati</taxon>
        <taxon>Bacillota</taxon>
        <taxon>Bacilli</taxon>
        <taxon>Bacillales</taxon>
        <taxon>Bacillaceae</taxon>
        <taxon>Salimicrobium</taxon>
    </lineage>
</organism>
<dbReference type="NCBIfam" id="TIGR01076">
    <property type="entry name" value="sortase_fam"/>
    <property type="match status" value="1"/>
</dbReference>
<dbReference type="RefSeq" id="WP_076560822.1">
    <property type="nucleotide sequence ID" value="NZ_FTOC01000018.1"/>
</dbReference>
<dbReference type="InterPro" id="IPR023365">
    <property type="entry name" value="Sortase_dom-sf"/>
</dbReference>
<dbReference type="CDD" id="cd06166">
    <property type="entry name" value="Sortase_D_2"/>
    <property type="match status" value="1"/>
</dbReference>
<evidence type="ECO:0000256" key="1">
    <source>
        <dbReference type="ARBA" id="ARBA00022801"/>
    </source>
</evidence>
<dbReference type="SUPFAM" id="SSF63817">
    <property type="entry name" value="Sortase"/>
    <property type="match status" value="1"/>
</dbReference>
<dbReference type="EMBL" id="FTOC01000018">
    <property type="protein sequence ID" value="SIS64916.1"/>
    <property type="molecule type" value="Genomic_DNA"/>
</dbReference>
<evidence type="ECO:0000313" key="4">
    <source>
        <dbReference type="Proteomes" id="UP000187608"/>
    </source>
</evidence>
<protein>
    <submittedName>
        <fullName evidence="3">Sortase A</fullName>
    </submittedName>
</protein>
<sequence>MKITRRKIGAGLVILGLVLISIPLYHEYTQAKEKEALEEAFSLISSGEQAVDAKKMEDLPVTKEEVSGIVELEIPSIDLSEKVLPETTPENLNLALTQIRPDQAPGKGNFTIAGHRGYRGERFFSKLPAVPTGEEVLLHQDGETFVYEVTGTEVVEPTAVEVLEDQEGKKEITMITCTWDGSDRVVLKGQLIEHIQ</sequence>
<dbReference type="Pfam" id="PF04203">
    <property type="entry name" value="Sortase"/>
    <property type="match status" value="1"/>
</dbReference>
<feature type="active site" description="Acyl-thioester intermediate" evidence="2">
    <location>
        <position position="177"/>
    </location>
</feature>
<dbReference type="OrthoDB" id="1648028at2"/>